<dbReference type="SUPFAM" id="SSF52047">
    <property type="entry name" value="RNI-like"/>
    <property type="match status" value="1"/>
</dbReference>
<feature type="compositionally biased region" description="Basic and acidic residues" evidence="1">
    <location>
        <begin position="91"/>
        <end position="119"/>
    </location>
</feature>
<dbReference type="Proteomes" id="UP000789706">
    <property type="component" value="Unassembled WGS sequence"/>
</dbReference>
<reference evidence="2" key="1">
    <citation type="submission" date="2021-06" db="EMBL/GenBank/DDBJ databases">
        <authorList>
            <person name="Kallberg Y."/>
            <person name="Tangrot J."/>
            <person name="Rosling A."/>
        </authorList>
    </citation>
    <scope>NUCLEOTIDE SEQUENCE</scope>
    <source>
        <strain evidence="2">AZ414A</strain>
    </source>
</reference>
<feature type="compositionally biased region" description="Polar residues" evidence="1">
    <location>
        <begin position="64"/>
        <end position="74"/>
    </location>
</feature>
<dbReference type="EMBL" id="CAJVPK010000019">
    <property type="protein sequence ID" value="CAG8433794.1"/>
    <property type="molecule type" value="Genomic_DNA"/>
</dbReference>
<protein>
    <submittedName>
        <fullName evidence="2">11376_t:CDS:1</fullName>
    </submittedName>
</protein>
<organism evidence="2 3">
    <name type="scientific">Diversispora eburnea</name>
    <dbReference type="NCBI Taxonomy" id="1213867"/>
    <lineage>
        <taxon>Eukaryota</taxon>
        <taxon>Fungi</taxon>
        <taxon>Fungi incertae sedis</taxon>
        <taxon>Mucoromycota</taxon>
        <taxon>Glomeromycotina</taxon>
        <taxon>Glomeromycetes</taxon>
        <taxon>Diversisporales</taxon>
        <taxon>Diversisporaceae</taxon>
        <taxon>Diversispora</taxon>
    </lineage>
</organism>
<feature type="region of interest" description="Disordered" evidence="1">
    <location>
        <begin position="1"/>
        <end position="119"/>
    </location>
</feature>
<dbReference type="OrthoDB" id="2441582at2759"/>
<evidence type="ECO:0000256" key="1">
    <source>
        <dbReference type="SAM" id="MobiDB-lite"/>
    </source>
</evidence>
<keyword evidence="3" id="KW-1185">Reference proteome</keyword>
<sequence>MEHTHEKHTDQQQQKNNSIRSTSFTNTEDVIASQNVNEPSYPTKQEQSSTGEGIPNKTVRAGTDQGTAGVSTPSGFFPGNDGDGGDYYKSLQDKRTRELPKSSEYKKQFSKDTIGEKRTSQRTRLSVSPNGGRIYLGVTPITSFDHISIHDIAESNHSLEFLFISGLKYINESIQDIAHLSSNIRYLDLVFCRNITNSVIRKNSAIMSEFGIS</sequence>
<name>A0A9N8UZ72_9GLOM</name>
<comment type="caution">
    <text evidence="2">The sequence shown here is derived from an EMBL/GenBank/DDBJ whole genome shotgun (WGS) entry which is preliminary data.</text>
</comment>
<evidence type="ECO:0000313" key="3">
    <source>
        <dbReference type="Proteomes" id="UP000789706"/>
    </source>
</evidence>
<feature type="compositionally biased region" description="Polar residues" evidence="1">
    <location>
        <begin position="11"/>
        <end position="51"/>
    </location>
</feature>
<dbReference type="AlphaFoldDB" id="A0A9N8UZ72"/>
<accession>A0A9N8UZ72</accession>
<feature type="compositionally biased region" description="Basic and acidic residues" evidence="1">
    <location>
        <begin position="1"/>
        <end position="10"/>
    </location>
</feature>
<proteinExistence type="predicted"/>
<evidence type="ECO:0000313" key="2">
    <source>
        <dbReference type="EMBL" id="CAG8433794.1"/>
    </source>
</evidence>
<gene>
    <name evidence="2" type="ORF">DEBURN_LOCUS576</name>
</gene>